<evidence type="ECO:0000313" key="1">
    <source>
        <dbReference type="EMBL" id="ERJ96316.1"/>
    </source>
</evidence>
<proteinExistence type="predicted"/>
<accession>U2KCQ4</accession>
<gene>
    <name evidence="1" type="ORF">RUMCAL_01332</name>
</gene>
<name>U2KCQ4_9FIRM</name>
<feature type="non-terminal residue" evidence="1">
    <location>
        <position position="1"/>
    </location>
</feature>
<comment type="caution">
    <text evidence="1">The sequence shown here is derived from an EMBL/GenBank/DDBJ whole genome shotgun (WGS) entry which is preliminary data.</text>
</comment>
<evidence type="ECO:0000313" key="2">
    <source>
        <dbReference type="Proteomes" id="UP000016662"/>
    </source>
</evidence>
<protein>
    <submittedName>
        <fullName evidence="1">Uncharacterized protein</fullName>
    </submittedName>
</protein>
<organism evidence="1 2">
    <name type="scientific">Ruminococcus callidus ATCC 27760</name>
    <dbReference type="NCBI Taxonomy" id="411473"/>
    <lineage>
        <taxon>Bacteria</taxon>
        <taxon>Bacillati</taxon>
        <taxon>Bacillota</taxon>
        <taxon>Clostridia</taxon>
        <taxon>Eubacteriales</taxon>
        <taxon>Oscillospiraceae</taxon>
        <taxon>Ruminococcus</taxon>
    </lineage>
</organism>
<dbReference type="RefSeq" id="WP_021682822.1">
    <property type="nucleotide sequence ID" value="NZ_KI260447.1"/>
</dbReference>
<sequence>RGTSEAGGGILVKFFLELQISQQNLSVSLRLSAQFGCLFQGSLIYKVGGDAHIAPINPELCRQLRLSLSNCLSHKNYFQIPV</sequence>
<dbReference type="Proteomes" id="UP000016662">
    <property type="component" value="Unassembled WGS sequence"/>
</dbReference>
<reference evidence="1 2" key="1">
    <citation type="submission" date="2013-07" db="EMBL/GenBank/DDBJ databases">
        <authorList>
            <person name="Weinstock G."/>
            <person name="Sodergren E."/>
            <person name="Wylie T."/>
            <person name="Fulton L."/>
            <person name="Fulton R."/>
            <person name="Fronick C."/>
            <person name="O'Laughlin M."/>
            <person name="Godfrey J."/>
            <person name="Miner T."/>
            <person name="Herter B."/>
            <person name="Appelbaum E."/>
            <person name="Cordes M."/>
            <person name="Lek S."/>
            <person name="Wollam A."/>
            <person name="Pepin K.H."/>
            <person name="Palsikar V.B."/>
            <person name="Mitreva M."/>
            <person name="Wilson R.K."/>
        </authorList>
    </citation>
    <scope>NUCLEOTIDE SEQUENCE [LARGE SCALE GENOMIC DNA]</scope>
    <source>
        <strain evidence="1 2">ATCC 27760</strain>
    </source>
</reference>
<keyword evidence="2" id="KW-1185">Reference proteome</keyword>
<dbReference type="AlphaFoldDB" id="U2KCQ4"/>
<dbReference type="HOGENOM" id="CLU_2548120_0_0_9"/>
<dbReference type="EMBL" id="AWVF01000173">
    <property type="protein sequence ID" value="ERJ96316.1"/>
    <property type="molecule type" value="Genomic_DNA"/>
</dbReference>